<accession>A0ABV0KTI4</accession>
<evidence type="ECO:0000256" key="1">
    <source>
        <dbReference type="SAM" id="MobiDB-lite"/>
    </source>
</evidence>
<sequence>MPKLGDDEAVAARLPAGARLVVERQPLKQATATPVSDREPSGALRRRHQKRLREYADLLLRALQAFLGVAPVRQSAETSSSFSAPRSSERHVQHWDVDGQQGGYCQVDGGAGLTFPLVSFQPHHDRVLLTFTVPYDQVREANRWSLSLEGSAIIFGEVLELRQWQDDLAFTVLLHPEASEVKAQAGGGVRYHLAVPTGRYRHELAAYERRLERAGLLLERLKALEQLRQERSRLTVKQPARCQGCRHRHGRSYGGTLLVCGMHPYGNGEGCSDFEAQ</sequence>
<organism evidence="2 3">
    <name type="scientific">Stenomitos frigidus AS-A4</name>
    <dbReference type="NCBI Taxonomy" id="2933935"/>
    <lineage>
        <taxon>Bacteria</taxon>
        <taxon>Bacillati</taxon>
        <taxon>Cyanobacteriota</taxon>
        <taxon>Cyanophyceae</taxon>
        <taxon>Leptolyngbyales</taxon>
        <taxon>Leptolyngbyaceae</taxon>
        <taxon>Stenomitos</taxon>
    </lineage>
</organism>
<comment type="caution">
    <text evidence="2">The sequence shown here is derived from an EMBL/GenBank/DDBJ whole genome shotgun (WGS) entry which is preliminary data.</text>
</comment>
<evidence type="ECO:0000313" key="2">
    <source>
        <dbReference type="EMBL" id="MEP1062553.1"/>
    </source>
</evidence>
<evidence type="ECO:0000313" key="3">
    <source>
        <dbReference type="Proteomes" id="UP001476950"/>
    </source>
</evidence>
<gene>
    <name evidence="2" type="ORF">NDI38_29700</name>
</gene>
<proteinExistence type="predicted"/>
<feature type="region of interest" description="Disordered" evidence="1">
    <location>
        <begin position="25"/>
        <end position="46"/>
    </location>
</feature>
<protein>
    <submittedName>
        <fullName evidence="2">Uncharacterized protein</fullName>
    </submittedName>
</protein>
<reference evidence="2 3" key="1">
    <citation type="submission" date="2022-04" db="EMBL/GenBank/DDBJ databases">
        <title>Positive selection, recombination, and allopatry shape intraspecific diversity of widespread and dominant cyanobacteria.</title>
        <authorList>
            <person name="Wei J."/>
            <person name="Shu W."/>
            <person name="Hu C."/>
        </authorList>
    </citation>
    <scope>NUCLEOTIDE SEQUENCE [LARGE SCALE GENOMIC DNA]</scope>
    <source>
        <strain evidence="2 3">AS-A4</strain>
    </source>
</reference>
<keyword evidence="3" id="KW-1185">Reference proteome</keyword>
<dbReference type="RefSeq" id="WP_190452690.1">
    <property type="nucleotide sequence ID" value="NZ_JAMPLM010000072.1"/>
</dbReference>
<name>A0ABV0KTI4_9CYAN</name>
<dbReference type="Proteomes" id="UP001476950">
    <property type="component" value="Unassembled WGS sequence"/>
</dbReference>
<dbReference type="EMBL" id="JAMPLM010000072">
    <property type="protein sequence ID" value="MEP1062553.1"/>
    <property type="molecule type" value="Genomic_DNA"/>
</dbReference>